<accession>A0A846QR66</accession>
<dbReference type="SUPFAM" id="SSF109854">
    <property type="entry name" value="DinB/YfiT-like putative metalloenzymes"/>
    <property type="match status" value="1"/>
</dbReference>
<evidence type="ECO:0000259" key="1">
    <source>
        <dbReference type="Pfam" id="PF12867"/>
    </source>
</evidence>
<dbReference type="Pfam" id="PF12867">
    <property type="entry name" value="DinB_2"/>
    <property type="match status" value="1"/>
</dbReference>
<dbReference type="InterPro" id="IPR024775">
    <property type="entry name" value="DinB-like"/>
</dbReference>
<gene>
    <name evidence="2" type="ORF">GGQ74_001334</name>
</gene>
<protein>
    <recommendedName>
        <fullName evidence="1">DinB-like domain-containing protein</fullName>
    </recommendedName>
</protein>
<reference evidence="2 3" key="1">
    <citation type="submission" date="2020-03" db="EMBL/GenBank/DDBJ databases">
        <title>Genomic Encyclopedia of Type Strains, Phase IV (KMG-IV): sequencing the most valuable type-strain genomes for metagenomic binning, comparative biology and taxonomic classification.</title>
        <authorList>
            <person name="Goeker M."/>
        </authorList>
    </citation>
    <scope>NUCLEOTIDE SEQUENCE [LARGE SCALE GENOMIC DNA]</scope>
    <source>
        <strain evidence="2 3">DSM 24233</strain>
    </source>
</reference>
<dbReference type="EMBL" id="JAATJA010000001">
    <property type="protein sequence ID" value="NJB67694.1"/>
    <property type="molecule type" value="Genomic_DNA"/>
</dbReference>
<name>A0A846QR66_9BACT</name>
<dbReference type="Proteomes" id="UP000580856">
    <property type="component" value="Unassembled WGS sequence"/>
</dbReference>
<feature type="domain" description="DinB-like" evidence="1">
    <location>
        <begin position="37"/>
        <end position="146"/>
    </location>
</feature>
<dbReference type="AlphaFoldDB" id="A0A846QR66"/>
<keyword evidence="3" id="KW-1185">Reference proteome</keyword>
<comment type="caution">
    <text evidence="2">The sequence shown here is derived from an EMBL/GenBank/DDBJ whole genome shotgun (WGS) entry which is preliminary data.</text>
</comment>
<organism evidence="2 3">
    <name type="scientific">Desulfobaculum xiamenense</name>
    <dbReference type="NCBI Taxonomy" id="995050"/>
    <lineage>
        <taxon>Bacteria</taxon>
        <taxon>Pseudomonadati</taxon>
        <taxon>Thermodesulfobacteriota</taxon>
        <taxon>Desulfovibrionia</taxon>
        <taxon>Desulfovibrionales</taxon>
        <taxon>Desulfovibrionaceae</taxon>
        <taxon>Desulfobaculum</taxon>
    </lineage>
</organism>
<sequence>MQNELSIHDACSSIISVLHECIGGAEESGAFLEPGPHGLLHVLDAIDAEQASRPSAGASVATHALHVAFSLDVFLAWIRGNNAITPDWTASWAQSAVTEEEWKTLRSRIAIQASQLEAAIAAHAPADAKALWGALGALAHTAFHLGCIQIKVDALLDADSHLELEKAPHHPT</sequence>
<evidence type="ECO:0000313" key="2">
    <source>
        <dbReference type="EMBL" id="NJB67694.1"/>
    </source>
</evidence>
<evidence type="ECO:0000313" key="3">
    <source>
        <dbReference type="Proteomes" id="UP000580856"/>
    </source>
</evidence>
<dbReference type="InterPro" id="IPR034660">
    <property type="entry name" value="DinB/YfiT-like"/>
</dbReference>
<dbReference type="RefSeq" id="WP_167940727.1">
    <property type="nucleotide sequence ID" value="NZ_JAATJA010000001.1"/>
</dbReference>
<proteinExistence type="predicted"/>